<gene>
    <name evidence="2" type="ORF">UFOVP1083_12</name>
    <name evidence="3" type="ORF">UFOVP1327_41</name>
</gene>
<dbReference type="Gene3D" id="1.10.530.10">
    <property type="match status" value="1"/>
</dbReference>
<organism evidence="2">
    <name type="scientific">uncultured Caudovirales phage</name>
    <dbReference type="NCBI Taxonomy" id="2100421"/>
    <lineage>
        <taxon>Viruses</taxon>
        <taxon>Duplodnaviria</taxon>
        <taxon>Heunggongvirae</taxon>
        <taxon>Uroviricota</taxon>
        <taxon>Caudoviricetes</taxon>
        <taxon>Peduoviridae</taxon>
        <taxon>Maltschvirus</taxon>
        <taxon>Maltschvirus maltsch</taxon>
    </lineage>
</organism>
<dbReference type="Pfam" id="PF01464">
    <property type="entry name" value="SLT"/>
    <property type="match status" value="1"/>
</dbReference>
<reference evidence="2" key="1">
    <citation type="submission" date="2020-05" db="EMBL/GenBank/DDBJ databases">
        <authorList>
            <person name="Chiriac C."/>
            <person name="Salcher M."/>
            <person name="Ghai R."/>
            <person name="Kavagutti S V."/>
        </authorList>
    </citation>
    <scope>NUCLEOTIDE SEQUENCE</scope>
</reference>
<sequence>MMKRTMVAALAALFLFIPSTSAHAAVDGSCPKYELAFKKHHLPVKMFSKIAYRESRCNPKSVSAVRKTTGKPDVGLVQISGSWATVTRQVCHVEYKQIIKALTQVDCNLSVAYYLYKNGGLGHWKASSGK</sequence>
<accession>A0A6J5QT45</accession>
<dbReference type="SUPFAM" id="SSF53955">
    <property type="entry name" value="Lysozyme-like"/>
    <property type="match status" value="1"/>
</dbReference>
<protein>
    <submittedName>
        <fullName evidence="2">Transglycosylase SLT domain 1</fullName>
    </submittedName>
</protein>
<dbReference type="EMBL" id="LR797036">
    <property type="protein sequence ID" value="CAB4182664.1"/>
    <property type="molecule type" value="Genomic_DNA"/>
</dbReference>
<evidence type="ECO:0000259" key="1">
    <source>
        <dbReference type="Pfam" id="PF01464"/>
    </source>
</evidence>
<dbReference type="EMBL" id="LR797277">
    <property type="protein sequence ID" value="CAB4199433.1"/>
    <property type="molecule type" value="Genomic_DNA"/>
</dbReference>
<dbReference type="InterPro" id="IPR023346">
    <property type="entry name" value="Lysozyme-like_dom_sf"/>
</dbReference>
<evidence type="ECO:0000313" key="3">
    <source>
        <dbReference type="EMBL" id="CAB4199433.1"/>
    </source>
</evidence>
<proteinExistence type="predicted"/>
<name>A0A6J5QT45_9CAUD</name>
<feature type="domain" description="Transglycosylase SLT" evidence="1">
    <location>
        <begin position="38"/>
        <end position="113"/>
    </location>
</feature>
<evidence type="ECO:0000313" key="2">
    <source>
        <dbReference type="EMBL" id="CAB4182664.1"/>
    </source>
</evidence>
<dbReference type="InterPro" id="IPR008258">
    <property type="entry name" value="Transglycosylase_SLT_dom_1"/>
</dbReference>